<accession>A0A2G8LB35</accession>
<evidence type="ECO:0000256" key="9">
    <source>
        <dbReference type="ARBA" id="ARBA00044973"/>
    </source>
</evidence>
<dbReference type="EC" id="5.3.2.2" evidence="9"/>
<dbReference type="AlphaFoldDB" id="A0A2G8LB35"/>
<dbReference type="SUPFAM" id="SSF56529">
    <property type="entry name" value="FAH"/>
    <property type="match status" value="1"/>
</dbReference>
<evidence type="ECO:0000256" key="4">
    <source>
        <dbReference type="ARBA" id="ARBA00032305"/>
    </source>
</evidence>
<dbReference type="FunFam" id="3.90.850.10:FF:000003">
    <property type="entry name" value="Fumarylacetoacetate hydrolase domain-containing 1"/>
    <property type="match status" value="1"/>
</dbReference>
<keyword evidence="17" id="KW-1185">Reference proteome</keyword>
<reference evidence="16 17" key="1">
    <citation type="journal article" date="2017" name="PLoS Biol.">
        <title>The sea cucumber genome provides insights into morphological evolution and visceral regeneration.</title>
        <authorList>
            <person name="Zhang X."/>
            <person name="Sun L."/>
            <person name="Yuan J."/>
            <person name="Sun Y."/>
            <person name="Gao Y."/>
            <person name="Zhang L."/>
            <person name="Li S."/>
            <person name="Dai H."/>
            <person name="Hamel J.F."/>
            <person name="Liu C."/>
            <person name="Yu Y."/>
            <person name="Liu S."/>
            <person name="Lin W."/>
            <person name="Guo K."/>
            <person name="Jin S."/>
            <person name="Xu P."/>
            <person name="Storey K.B."/>
            <person name="Huan P."/>
            <person name="Zhang T."/>
            <person name="Zhou Y."/>
            <person name="Zhang J."/>
            <person name="Lin C."/>
            <person name="Li X."/>
            <person name="Xing L."/>
            <person name="Huo D."/>
            <person name="Sun M."/>
            <person name="Wang L."/>
            <person name="Mercier A."/>
            <person name="Li F."/>
            <person name="Yang H."/>
            <person name="Xiang J."/>
        </authorList>
    </citation>
    <scope>NUCLEOTIDE SEQUENCE [LARGE SCALE GENOMIC DNA]</scope>
    <source>
        <strain evidence="16">Shaxun</strain>
        <tissue evidence="16">Muscle</tissue>
    </source>
</reference>
<dbReference type="GO" id="GO:0047621">
    <property type="term" value="F:acylpyruvate hydrolase activity"/>
    <property type="evidence" value="ECO:0007669"/>
    <property type="project" value="UniProtKB-EC"/>
</dbReference>
<dbReference type="PANTHER" id="PTHR11820:SF7">
    <property type="entry name" value="ACYLPYRUVASE FAHD1, MITOCHONDRIAL"/>
    <property type="match status" value="1"/>
</dbReference>
<comment type="catalytic activity">
    <reaction evidence="11">
        <text>a 3-acylpyruvate + H2O = a carboxylate + pyruvate + H(+)</text>
        <dbReference type="Rhea" id="RHEA:19009"/>
        <dbReference type="ChEBI" id="CHEBI:15361"/>
        <dbReference type="ChEBI" id="CHEBI:15377"/>
        <dbReference type="ChEBI" id="CHEBI:15378"/>
        <dbReference type="ChEBI" id="CHEBI:29067"/>
        <dbReference type="ChEBI" id="CHEBI:57278"/>
        <dbReference type="EC" id="3.7.1.5"/>
    </reaction>
</comment>
<evidence type="ECO:0000256" key="2">
    <source>
        <dbReference type="ARBA" id="ARBA00012947"/>
    </source>
</evidence>
<dbReference type="GO" id="GO:0019752">
    <property type="term" value="P:carboxylic acid metabolic process"/>
    <property type="evidence" value="ECO:0007669"/>
    <property type="project" value="UniProtKB-ARBA"/>
</dbReference>
<dbReference type="PANTHER" id="PTHR11820">
    <property type="entry name" value="ACYLPYRUVASE"/>
    <property type="match status" value="1"/>
</dbReference>
<keyword evidence="3" id="KW-0479">Metal-binding</keyword>
<dbReference type="GO" id="GO:0046872">
    <property type="term" value="F:metal ion binding"/>
    <property type="evidence" value="ECO:0007669"/>
    <property type="project" value="UniProtKB-KW"/>
</dbReference>
<dbReference type="InterPro" id="IPR011234">
    <property type="entry name" value="Fumarylacetoacetase-like_C"/>
</dbReference>
<evidence type="ECO:0000256" key="5">
    <source>
        <dbReference type="ARBA" id="ARBA00039040"/>
    </source>
</evidence>
<protein>
    <recommendedName>
        <fullName evidence="10">Oxaloacetate tautomerase FAHD1, mitochondrial</fullName>
        <ecNumber evidence="5">3.7.1.5</ecNumber>
        <ecNumber evidence="2">4.1.1.112</ecNumber>
        <ecNumber evidence="9">5.3.2.2</ecNumber>
    </recommendedName>
    <alternativeName>
        <fullName evidence="7">Acylpyruvase FAHD1</fullName>
    </alternativeName>
    <alternativeName>
        <fullName evidence="6">Fumarylacetoacetate hydrolase domain-containing protein 1</fullName>
    </alternativeName>
    <alternativeName>
        <fullName evidence="4">Oxaloacetate decarboxylase</fullName>
    </alternativeName>
</protein>
<proteinExistence type="inferred from homology"/>
<comment type="catalytic activity">
    <reaction evidence="12">
        <text>3-fumarylpyruvate + H2O = fumarate + pyruvate + H(+)</text>
        <dbReference type="Rhea" id="RHEA:26168"/>
        <dbReference type="ChEBI" id="CHEBI:15361"/>
        <dbReference type="ChEBI" id="CHEBI:15377"/>
        <dbReference type="ChEBI" id="CHEBI:15378"/>
        <dbReference type="ChEBI" id="CHEBI:16854"/>
        <dbReference type="ChEBI" id="CHEBI:29806"/>
    </reaction>
</comment>
<name>A0A2G8LB35_STIJA</name>
<dbReference type="GO" id="GO:0008948">
    <property type="term" value="F:oxaloacetate decarboxylase activity"/>
    <property type="evidence" value="ECO:0007669"/>
    <property type="project" value="UniProtKB-EC"/>
</dbReference>
<dbReference type="STRING" id="307972.A0A2G8LB35"/>
<evidence type="ECO:0000256" key="10">
    <source>
        <dbReference type="ARBA" id="ARBA00044980"/>
    </source>
</evidence>
<dbReference type="GO" id="GO:0050163">
    <property type="term" value="F:oxaloacetate tautomerase activity"/>
    <property type="evidence" value="ECO:0007669"/>
    <property type="project" value="UniProtKB-EC"/>
</dbReference>
<comment type="catalytic activity">
    <reaction evidence="14">
        <text>acetylpyruvate + H2O = acetate + pyruvate + H(+)</text>
        <dbReference type="Rhea" id="RHEA:16097"/>
        <dbReference type="ChEBI" id="CHEBI:15360"/>
        <dbReference type="ChEBI" id="CHEBI:15361"/>
        <dbReference type="ChEBI" id="CHEBI:15377"/>
        <dbReference type="ChEBI" id="CHEBI:15378"/>
        <dbReference type="ChEBI" id="CHEBI:30089"/>
    </reaction>
</comment>
<dbReference type="EC" id="4.1.1.112" evidence="2"/>
<organism evidence="16 17">
    <name type="scientific">Stichopus japonicus</name>
    <name type="common">Sea cucumber</name>
    <dbReference type="NCBI Taxonomy" id="307972"/>
    <lineage>
        <taxon>Eukaryota</taxon>
        <taxon>Metazoa</taxon>
        <taxon>Echinodermata</taxon>
        <taxon>Eleutherozoa</taxon>
        <taxon>Echinozoa</taxon>
        <taxon>Holothuroidea</taxon>
        <taxon>Aspidochirotacea</taxon>
        <taxon>Aspidochirotida</taxon>
        <taxon>Stichopodidae</taxon>
        <taxon>Apostichopus</taxon>
    </lineage>
</organism>
<comment type="similarity">
    <text evidence="1">Belongs to the FAH family.</text>
</comment>
<dbReference type="Proteomes" id="UP000230750">
    <property type="component" value="Unassembled WGS sequence"/>
</dbReference>
<evidence type="ECO:0000256" key="3">
    <source>
        <dbReference type="ARBA" id="ARBA00022723"/>
    </source>
</evidence>
<evidence type="ECO:0000313" key="16">
    <source>
        <dbReference type="EMBL" id="PIK57380.1"/>
    </source>
</evidence>
<dbReference type="EMBL" id="MRZV01000144">
    <property type="protein sequence ID" value="PIK57380.1"/>
    <property type="molecule type" value="Genomic_DNA"/>
</dbReference>
<comment type="caution">
    <text evidence="16">The sequence shown here is derived from an EMBL/GenBank/DDBJ whole genome shotgun (WGS) entry which is preliminary data.</text>
</comment>
<evidence type="ECO:0000256" key="13">
    <source>
        <dbReference type="ARBA" id="ARBA00047973"/>
    </source>
</evidence>
<feature type="domain" description="Fumarylacetoacetase-like C-terminal" evidence="15">
    <location>
        <begin position="15"/>
        <end position="218"/>
    </location>
</feature>
<evidence type="ECO:0000313" key="17">
    <source>
        <dbReference type="Proteomes" id="UP000230750"/>
    </source>
</evidence>
<evidence type="ECO:0000256" key="12">
    <source>
        <dbReference type="ARBA" id="ARBA00047963"/>
    </source>
</evidence>
<comment type="catalytic activity">
    <reaction evidence="13">
        <text>oxaloacetate + H(+) = pyruvate + CO2</text>
        <dbReference type="Rhea" id="RHEA:15641"/>
        <dbReference type="ChEBI" id="CHEBI:15361"/>
        <dbReference type="ChEBI" id="CHEBI:15378"/>
        <dbReference type="ChEBI" id="CHEBI:16452"/>
        <dbReference type="ChEBI" id="CHEBI:16526"/>
        <dbReference type="EC" id="4.1.1.112"/>
    </reaction>
</comment>
<dbReference type="InterPro" id="IPR036663">
    <property type="entry name" value="Fumarylacetoacetase_C_sf"/>
</dbReference>
<gene>
    <name evidence="16" type="ORF">BSL78_05707</name>
</gene>
<dbReference type="GO" id="GO:0005739">
    <property type="term" value="C:mitochondrion"/>
    <property type="evidence" value="ECO:0007669"/>
    <property type="project" value="TreeGrafter"/>
</dbReference>
<dbReference type="EC" id="3.7.1.5" evidence="5"/>
<evidence type="ECO:0000256" key="14">
    <source>
        <dbReference type="ARBA" id="ARBA00048846"/>
    </source>
</evidence>
<comment type="catalytic activity">
    <reaction evidence="8">
        <text>oxaloacetate = enol-oxaloacetate</text>
        <dbReference type="Rhea" id="RHEA:16021"/>
        <dbReference type="ChEBI" id="CHEBI:16452"/>
        <dbReference type="ChEBI" id="CHEBI:17479"/>
        <dbReference type="EC" id="5.3.2.2"/>
    </reaction>
    <physiologicalReaction direction="right-to-left" evidence="8">
        <dbReference type="Rhea" id="RHEA:16023"/>
    </physiologicalReaction>
</comment>
<evidence type="ECO:0000256" key="1">
    <source>
        <dbReference type="ARBA" id="ARBA00010211"/>
    </source>
</evidence>
<dbReference type="Gene3D" id="3.90.850.10">
    <property type="entry name" value="Fumarylacetoacetase-like, C-terminal domain"/>
    <property type="match status" value="1"/>
</dbReference>
<dbReference type="Pfam" id="PF01557">
    <property type="entry name" value="FAA_hydrolase"/>
    <property type="match status" value="1"/>
</dbReference>
<sequence length="219" mass="23665">MQTERLAQFSKFGKKIICIARNYLDHAKELGNAVPSEPVFFLKPTTAYLQPGAGAIKIPPGCSNLHFEVELGVVIGKPGSNIPESTALDFVGGYTLAIDMTARDLQEKAKKKGHPWSIAKGFDTSCPVGHFIAKDVIKDPSNVHLWLRVNEESQLRQDGNTSDMIFKIPTIISYISSFMTLEEGDLILTGTPSGVGPVKSGDVITAGLAELAEIKVPVE</sequence>
<evidence type="ECO:0000256" key="11">
    <source>
        <dbReference type="ARBA" id="ARBA00047858"/>
    </source>
</evidence>
<evidence type="ECO:0000256" key="7">
    <source>
        <dbReference type="ARBA" id="ARBA00044830"/>
    </source>
</evidence>
<dbReference type="OrthoDB" id="411064at2759"/>
<evidence type="ECO:0000259" key="15">
    <source>
        <dbReference type="Pfam" id="PF01557"/>
    </source>
</evidence>
<dbReference type="GO" id="GO:0018773">
    <property type="term" value="F:acetylpyruvate hydrolase activity"/>
    <property type="evidence" value="ECO:0007669"/>
    <property type="project" value="TreeGrafter"/>
</dbReference>
<evidence type="ECO:0000256" key="6">
    <source>
        <dbReference type="ARBA" id="ARBA00042340"/>
    </source>
</evidence>
<evidence type="ECO:0000256" key="8">
    <source>
        <dbReference type="ARBA" id="ARBA00044911"/>
    </source>
</evidence>